<dbReference type="NCBIfam" id="TIGR01083">
    <property type="entry name" value="nth"/>
    <property type="match status" value="1"/>
</dbReference>
<comment type="function">
    <text evidence="10">DNA repair enzyme that has both DNA N-glycosylase activity and AP-lyase activity. The DNA N-glycosylase activity releases various damaged pyrimidines from DNA by cleaving the N-glycosidic bond, leaving an AP (apurinic/apyrimidinic) site. The AP-lyase activity cleaves the phosphodiester bond 3' to the AP site by a beta-elimination, leaving a 3'-terminal unsaturated sugar and a product with a terminal 5'-phosphate.</text>
</comment>
<protein>
    <recommendedName>
        <fullName evidence="10">Endonuclease III</fullName>
        <ecNumber evidence="10">4.2.99.18</ecNumber>
    </recommendedName>
    <alternativeName>
        <fullName evidence="10">DNA-(apurinic or apyrimidinic site) lyase</fullName>
    </alternativeName>
</protein>
<keyword evidence="9 10" id="KW-0326">Glycosidase</keyword>
<dbReference type="GO" id="GO:0019104">
    <property type="term" value="F:DNA N-glycosylase activity"/>
    <property type="evidence" value="ECO:0007669"/>
    <property type="project" value="UniProtKB-UniRule"/>
</dbReference>
<keyword evidence="12" id="KW-0540">Nuclease</keyword>
<keyword evidence="7 10" id="KW-0411">Iron-sulfur</keyword>
<keyword evidence="6 10" id="KW-0408">Iron</keyword>
<reference evidence="12" key="1">
    <citation type="submission" date="2020-10" db="EMBL/GenBank/DDBJ databases">
        <authorList>
            <person name="Gilroy R."/>
        </authorList>
    </citation>
    <scope>NUCLEOTIDE SEQUENCE</scope>
    <source>
        <strain evidence="12">1370</strain>
    </source>
</reference>
<evidence type="ECO:0000313" key="12">
    <source>
        <dbReference type="EMBL" id="HIV10938.1"/>
    </source>
</evidence>
<keyword evidence="10" id="KW-0456">Lyase</keyword>
<evidence type="ECO:0000256" key="7">
    <source>
        <dbReference type="ARBA" id="ARBA00023014"/>
    </source>
</evidence>
<feature type="domain" description="HhH-GPD" evidence="11">
    <location>
        <begin position="76"/>
        <end position="223"/>
    </location>
</feature>
<dbReference type="GO" id="GO:0140078">
    <property type="term" value="F:class I DNA-(apurinic or apyrimidinic site) endonuclease activity"/>
    <property type="evidence" value="ECO:0007669"/>
    <property type="project" value="UniProtKB-EC"/>
</dbReference>
<dbReference type="EC" id="4.2.99.18" evidence="10"/>
<keyword evidence="10" id="KW-0238">DNA-binding</keyword>
<keyword evidence="3 10" id="KW-0479">Metal-binding</keyword>
<evidence type="ECO:0000313" key="13">
    <source>
        <dbReference type="Proteomes" id="UP000823960"/>
    </source>
</evidence>
<feature type="binding site" evidence="10">
    <location>
        <position position="235"/>
    </location>
    <ligand>
        <name>[4Fe-4S] cluster</name>
        <dbReference type="ChEBI" id="CHEBI:49883"/>
    </ligand>
</feature>
<keyword evidence="5 10" id="KW-0378">Hydrolase</keyword>
<evidence type="ECO:0000256" key="9">
    <source>
        <dbReference type="ARBA" id="ARBA00023295"/>
    </source>
</evidence>
<dbReference type="InterPro" id="IPR003265">
    <property type="entry name" value="HhH-GPD_domain"/>
</dbReference>
<dbReference type="Pfam" id="PF00730">
    <property type="entry name" value="HhH-GPD"/>
    <property type="match status" value="1"/>
</dbReference>
<dbReference type="Pfam" id="PF10576">
    <property type="entry name" value="EndIII_4Fe-2S"/>
    <property type="match status" value="1"/>
</dbReference>
<gene>
    <name evidence="10 12" type="primary">nth</name>
    <name evidence="12" type="ORF">IAD28_04525</name>
</gene>
<evidence type="ECO:0000256" key="10">
    <source>
        <dbReference type="HAMAP-Rule" id="MF_00942"/>
    </source>
</evidence>
<keyword evidence="8 10" id="KW-0234">DNA repair</keyword>
<accession>A0A9D1NRG0</accession>
<dbReference type="Pfam" id="PF00633">
    <property type="entry name" value="HHH"/>
    <property type="match status" value="1"/>
</dbReference>
<keyword evidence="2 10" id="KW-0004">4Fe-4S</keyword>
<keyword evidence="4 10" id="KW-0227">DNA damage</keyword>
<feature type="binding site" evidence="10">
    <location>
        <position position="241"/>
    </location>
    <ligand>
        <name>[4Fe-4S] cluster</name>
        <dbReference type="ChEBI" id="CHEBI:49883"/>
    </ligand>
</feature>
<evidence type="ECO:0000256" key="2">
    <source>
        <dbReference type="ARBA" id="ARBA00022485"/>
    </source>
</evidence>
<comment type="caution">
    <text evidence="12">The sequence shown here is derived from an EMBL/GenBank/DDBJ whole genome shotgun (WGS) entry which is preliminary data.</text>
</comment>
<comment type="catalytic activity">
    <reaction evidence="10">
        <text>2'-deoxyribonucleotide-(2'-deoxyribose 5'-phosphate)-2'-deoxyribonucleotide-DNA = a 3'-end 2'-deoxyribonucleotide-(2,3-dehydro-2,3-deoxyribose 5'-phosphate)-DNA + a 5'-end 5'-phospho-2'-deoxyribonucleoside-DNA + H(+)</text>
        <dbReference type="Rhea" id="RHEA:66592"/>
        <dbReference type="Rhea" id="RHEA-COMP:13180"/>
        <dbReference type="Rhea" id="RHEA-COMP:16897"/>
        <dbReference type="Rhea" id="RHEA-COMP:17067"/>
        <dbReference type="ChEBI" id="CHEBI:15378"/>
        <dbReference type="ChEBI" id="CHEBI:136412"/>
        <dbReference type="ChEBI" id="CHEBI:157695"/>
        <dbReference type="ChEBI" id="CHEBI:167181"/>
        <dbReference type="EC" id="4.2.99.18"/>
    </reaction>
</comment>
<feature type="binding site" evidence="10">
    <location>
        <position position="225"/>
    </location>
    <ligand>
        <name>[4Fe-4S] cluster</name>
        <dbReference type="ChEBI" id="CHEBI:49883"/>
    </ligand>
</feature>
<dbReference type="Proteomes" id="UP000823960">
    <property type="component" value="Unassembled WGS sequence"/>
</dbReference>
<proteinExistence type="inferred from homology"/>
<dbReference type="SMART" id="SM00525">
    <property type="entry name" value="FES"/>
    <property type="match status" value="1"/>
</dbReference>
<dbReference type="InterPro" id="IPR005759">
    <property type="entry name" value="Nth"/>
</dbReference>
<comment type="cofactor">
    <cofactor evidence="10">
        <name>[4Fe-4S] cluster</name>
        <dbReference type="ChEBI" id="CHEBI:49883"/>
    </cofactor>
    <text evidence="10">Binds 1 [4Fe-4S] cluster.</text>
</comment>
<dbReference type="PANTHER" id="PTHR10359:SF18">
    <property type="entry name" value="ENDONUCLEASE III"/>
    <property type="match status" value="1"/>
</dbReference>
<evidence type="ECO:0000256" key="4">
    <source>
        <dbReference type="ARBA" id="ARBA00022763"/>
    </source>
</evidence>
<dbReference type="AlphaFoldDB" id="A0A9D1NRG0"/>
<dbReference type="CDD" id="cd00056">
    <property type="entry name" value="ENDO3c"/>
    <property type="match status" value="1"/>
</dbReference>
<dbReference type="InterPro" id="IPR003651">
    <property type="entry name" value="Endonuclease3_FeS-loop_motif"/>
</dbReference>
<dbReference type="SMART" id="SM00478">
    <property type="entry name" value="ENDO3c"/>
    <property type="match status" value="1"/>
</dbReference>
<dbReference type="GO" id="GO:0006285">
    <property type="term" value="P:base-excision repair, AP site formation"/>
    <property type="evidence" value="ECO:0007669"/>
    <property type="project" value="TreeGrafter"/>
</dbReference>
<dbReference type="EMBL" id="DVOL01000061">
    <property type="protein sequence ID" value="HIV10938.1"/>
    <property type="molecule type" value="Genomic_DNA"/>
</dbReference>
<dbReference type="PROSITE" id="PS01155">
    <property type="entry name" value="ENDONUCLEASE_III_2"/>
    <property type="match status" value="1"/>
</dbReference>
<dbReference type="SUPFAM" id="SSF48150">
    <property type="entry name" value="DNA-glycosylase"/>
    <property type="match status" value="1"/>
</dbReference>
<dbReference type="InterPro" id="IPR000445">
    <property type="entry name" value="HhH_motif"/>
</dbReference>
<dbReference type="PIRSF" id="PIRSF001435">
    <property type="entry name" value="Nth"/>
    <property type="match status" value="1"/>
</dbReference>
<dbReference type="InterPro" id="IPR023170">
    <property type="entry name" value="HhH_base_excis_C"/>
</dbReference>
<sequence>MSLSKVKEADCLPKEKAACGECGQNGRRESDGSPEELLSVRERALAIVSRLEEVYPEAKCSLSYSEPYQLLIATRLSAQCTDARVNTVTPELFSRFPSLEALADAELSAVEEIIKPCGLFRTKAKSIVGLCRELISRYGGEVPDSMEELLTLPGIGRKTANLILGDVFGRPAVVCDTHCMRICERLGLSAGRDAYKVELRLREVLPMDRASDFCHRLVMFGRQTCTARKPVCGSCPLSDLCEKAGSEG</sequence>
<name>A0A9D1NRG0_9FIRM</name>
<dbReference type="Gene3D" id="1.10.340.30">
    <property type="entry name" value="Hypothetical protein, domain 2"/>
    <property type="match status" value="1"/>
</dbReference>
<feature type="binding site" evidence="10">
    <location>
        <position position="232"/>
    </location>
    <ligand>
        <name>[4Fe-4S] cluster</name>
        <dbReference type="ChEBI" id="CHEBI:49883"/>
    </ligand>
</feature>
<dbReference type="GO" id="GO:0051539">
    <property type="term" value="F:4 iron, 4 sulfur cluster binding"/>
    <property type="evidence" value="ECO:0007669"/>
    <property type="project" value="UniProtKB-UniRule"/>
</dbReference>
<dbReference type="InterPro" id="IPR004036">
    <property type="entry name" value="Endonuclease-III-like_CS2"/>
</dbReference>
<keyword evidence="12" id="KW-0255">Endonuclease</keyword>
<evidence type="ECO:0000256" key="6">
    <source>
        <dbReference type="ARBA" id="ARBA00023004"/>
    </source>
</evidence>
<dbReference type="GO" id="GO:0046872">
    <property type="term" value="F:metal ion binding"/>
    <property type="evidence" value="ECO:0007669"/>
    <property type="project" value="UniProtKB-KW"/>
</dbReference>
<reference evidence="12" key="2">
    <citation type="journal article" date="2021" name="PeerJ">
        <title>Extensive microbial diversity within the chicken gut microbiome revealed by metagenomics and culture.</title>
        <authorList>
            <person name="Gilroy R."/>
            <person name="Ravi A."/>
            <person name="Getino M."/>
            <person name="Pursley I."/>
            <person name="Horton D.L."/>
            <person name="Alikhan N.F."/>
            <person name="Baker D."/>
            <person name="Gharbi K."/>
            <person name="Hall N."/>
            <person name="Watson M."/>
            <person name="Adriaenssens E.M."/>
            <person name="Foster-Nyarko E."/>
            <person name="Jarju S."/>
            <person name="Secka A."/>
            <person name="Antonio M."/>
            <person name="Oren A."/>
            <person name="Chaudhuri R.R."/>
            <person name="La Ragione R."/>
            <person name="Hildebrand F."/>
            <person name="Pallen M.J."/>
        </authorList>
    </citation>
    <scope>NUCLEOTIDE SEQUENCE</scope>
    <source>
        <strain evidence="12">1370</strain>
    </source>
</reference>
<comment type="similarity">
    <text evidence="1 10">Belongs to the Nth/MutY family.</text>
</comment>
<evidence type="ECO:0000256" key="8">
    <source>
        <dbReference type="ARBA" id="ARBA00023204"/>
    </source>
</evidence>
<dbReference type="PANTHER" id="PTHR10359">
    <property type="entry name" value="A/G-SPECIFIC ADENINE GLYCOSYLASE/ENDONUCLEASE III"/>
    <property type="match status" value="1"/>
</dbReference>
<dbReference type="FunFam" id="1.10.340.30:FF:000001">
    <property type="entry name" value="Endonuclease III"/>
    <property type="match status" value="1"/>
</dbReference>
<evidence type="ECO:0000259" key="11">
    <source>
        <dbReference type="SMART" id="SM00478"/>
    </source>
</evidence>
<evidence type="ECO:0000256" key="3">
    <source>
        <dbReference type="ARBA" id="ARBA00022723"/>
    </source>
</evidence>
<dbReference type="GO" id="GO:0003677">
    <property type="term" value="F:DNA binding"/>
    <property type="evidence" value="ECO:0007669"/>
    <property type="project" value="UniProtKB-UniRule"/>
</dbReference>
<dbReference type="InterPro" id="IPR011257">
    <property type="entry name" value="DNA_glycosylase"/>
</dbReference>
<organism evidence="12 13">
    <name type="scientific">Candidatus Faeciplasma avium</name>
    <dbReference type="NCBI Taxonomy" id="2840798"/>
    <lineage>
        <taxon>Bacteria</taxon>
        <taxon>Bacillati</taxon>
        <taxon>Bacillota</taxon>
        <taxon>Clostridia</taxon>
        <taxon>Eubacteriales</taxon>
        <taxon>Oscillospiraceae</taxon>
        <taxon>Oscillospiraceae incertae sedis</taxon>
        <taxon>Candidatus Faeciplasma</taxon>
    </lineage>
</organism>
<dbReference type="HAMAP" id="MF_00942">
    <property type="entry name" value="Nth"/>
    <property type="match status" value="1"/>
</dbReference>
<evidence type="ECO:0000256" key="1">
    <source>
        <dbReference type="ARBA" id="ARBA00008343"/>
    </source>
</evidence>
<evidence type="ECO:0000256" key="5">
    <source>
        <dbReference type="ARBA" id="ARBA00022801"/>
    </source>
</evidence>
<dbReference type="Gene3D" id="1.10.1670.10">
    <property type="entry name" value="Helix-hairpin-Helix base-excision DNA repair enzymes (C-terminal)"/>
    <property type="match status" value="1"/>
</dbReference>